<feature type="compositionally biased region" description="Acidic residues" evidence="5">
    <location>
        <begin position="1178"/>
        <end position="1204"/>
    </location>
</feature>
<keyword evidence="1" id="KW-0677">Repeat</keyword>
<dbReference type="InterPro" id="IPR019734">
    <property type="entry name" value="TPR_rpt"/>
</dbReference>
<dbReference type="Proteomes" id="UP000315995">
    <property type="component" value="Chromosome"/>
</dbReference>
<feature type="repeat" description="TPR" evidence="3">
    <location>
        <begin position="260"/>
        <end position="293"/>
    </location>
</feature>
<dbReference type="Gene3D" id="1.25.40.10">
    <property type="entry name" value="Tetratricopeptide repeat domain"/>
    <property type="match status" value="6"/>
</dbReference>
<dbReference type="SMART" id="SM00028">
    <property type="entry name" value="TPR"/>
    <property type="match status" value="9"/>
</dbReference>
<feature type="compositionally biased region" description="Basic and acidic residues" evidence="5">
    <location>
        <begin position="109"/>
        <end position="133"/>
    </location>
</feature>
<evidence type="ECO:0000256" key="5">
    <source>
        <dbReference type="SAM" id="MobiDB-lite"/>
    </source>
</evidence>
<feature type="compositionally biased region" description="Basic and acidic residues" evidence="5">
    <location>
        <begin position="624"/>
        <end position="643"/>
    </location>
</feature>
<gene>
    <name evidence="6" type="ORF">FIV42_04235</name>
</gene>
<protein>
    <submittedName>
        <fullName evidence="6">Tetratricopeptide repeat protein</fullName>
    </submittedName>
</protein>
<dbReference type="OrthoDB" id="5476253at2"/>
<dbReference type="InterPro" id="IPR011990">
    <property type="entry name" value="TPR-like_helical_dom_sf"/>
</dbReference>
<name>A0A4Y6PQC1_PERCE</name>
<feature type="coiled-coil region" evidence="4">
    <location>
        <begin position="218"/>
        <end position="248"/>
    </location>
</feature>
<dbReference type="PROSITE" id="PS50005">
    <property type="entry name" value="TPR"/>
    <property type="match status" value="4"/>
</dbReference>
<feature type="repeat" description="TPR" evidence="3">
    <location>
        <begin position="901"/>
        <end position="934"/>
    </location>
</feature>
<evidence type="ECO:0000256" key="3">
    <source>
        <dbReference type="PROSITE-ProRule" id="PRU00339"/>
    </source>
</evidence>
<feature type="region of interest" description="Disordered" evidence="5">
    <location>
        <begin position="105"/>
        <end position="151"/>
    </location>
</feature>
<evidence type="ECO:0000313" key="6">
    <source>
        <dbReference type="EMBL" id="QDG49975.1"/>
    </source>
</evidence>
<dbReference type="Pfam" id="PF13174">
    <property type="entry name" value="TPR_6"/>
    <property type="match status" value="3"/>
</dbReference>
<accession>A0A5B8Y597</accession>
<sequence>MSPIRPRLRSVTSKCIGRSTGNTGETSWGPMSSTSTRSAAAERTRVSWARPPRRRLLAARSMTSFKEHQMIAFFNRSSDNTKARLLAAALLAALCLALPAQGWAQEGAPEEKEKEEKTVQVAEAKDQKERPSLEGEEEGPNVSASSSIPTKQVENVRRLDEQIVQLKKLIDSCPQSNPKCAEYLFNLSEMYWDKSKYYEMTAFKKQDQCYTLDDKGNKQKAKQCRASMQRMLDEAERLKKEAVQLYVDIYQNHPNFKDLDKVLFYLGTNLQEIGKQEEAIKIFKRLIRDFPNTKYVPNVLLSFGEYYFNNDDAQNALKAYKKAAQYKDSEVYAYAKYKAGWCYFNMAQKDKALDTFINVIKYAKKHPNHPQSKALIKQARKDIVRTYSHVGNPKKAIPFLKDITNDDKETWLKLAERLAIHYGDMGNTRDSTRMYRQLIKLNKTSVKTIDYQYEIVRNQTVSNAYSVKSIKELVRLMKLVQYADQDKFGDTKEQNYDRKRKRVESLVRQWATQYHREAQKTKNADLYSMAYHLYKHYLETFPDSPKKYTTTFFYAELLYKLQQWEKAAESYEKVIDIDPKGKYTEDAVHAAVLAYFKVVDTSEEQAEIAESSIAKVDDETSDEKDEKKDGEQAKKEPPKPKEIPDLHKKFIHALERYMKHAPDGERIVDVKYNLARTYYDFNHFREALEIFKDIAYNHSEHRLAVIAANLHLDTLNLLNDFEGLHKAVVGYIEKEPIDDGPFMDSVNTLNVQIRFKICTVHDEKEQWKDAAKCFVQFYRDFPQSEYVDKALYNAALDFERMRDLGKAIKVRVFLLKATPQSPLAPKTLYNIGGNYHALAVYSQAAKFYELFVANFPEHEKAEPALANASEFRYGLGDYDRAIKDYEHYLKLFGKKKPERAAIAYFQIARIYEKQGEERKALKQYQRFLREYEKKSDYDRILKAHAAIGMYYWDEGGPRNKRRALKEFKKTLDIYTSLDEKTQGELSDGRDAAARAKFMIGEDVFQEMAEITIKSANEKELQKRIKKKMEVAEKAQKIFEQVILFKRPDWAIAALYRIGAQYQNFAETVRNSPVPKRLTYDQEEIYKGLLEDRASMIENKAVQAYKQALDVALKQNWFNEYSKKAEIQLAKLRPREYRKPSELRAEPEHLNPGFMRSAFITKMKEEDRLQDFDQGTTEDAAEDAVESSDVEGEGAAEGDETADAS</sequence>
<feature type="region of interest" description="Disordered" evidence="5">
    <location>
        <begin position="609"/>
        <end position="643"/>
    </location>
</feature>
<dbReference type="Pfam" id="PF13432">
    <property type="entry name" value="TPR_16"/>
    <property type="match status" value="1"/>
</dbReference>
<accession>A0A4Y6PQC1</accession>
<evidence type="ECO:0000313" key="7">
    <source>
        <dbReference type="Proteomes" id="UP000315995"/>
    </source>
</evidence>
<dbReference type="EMBL" id="CP041186">
    <property type="protein sequence ID" value="QDG49975.1"/>
    <property type="molecule type" value="Genomic_DNA"/>
</dbReference>
<dbReference type="PANTHER" id="PTHR44943">
    <property type="entry name" value="CELLULOSE SYNTHASE OPERON PROTEIN C"/>
    <property type="match status" value="1"/>
</dbReference>
<organism evidence="6 7">
    <name type="scientific">Persicimonas caeni</name>
    <dbReference type="NCBI Taxonomy" id="2292766"/>
    <lineage>
        <taxon>Bacteria</taxon>
        <taxon>Deltaproteobacteria</taxon>
        <taxon>Bradymonadales</taxon>
        <taxon>Bradymonadaceae</taxon>
        <taxon>Persicimonas</taxon>
    </lineage>
</organism>
<feature type="compositionally biased region" description="Polar residues" evidence="5">
    <location>
        <begin position="142"/>
        <end position="151"/>
    </location>
</feature>
<feature type="region of interest" description="Disordered" evidence="5">
    <location>
        <begin position="1164"/>
        <end position="1204"/>
    </location>
</feature>
<evidence type="ECO:0000256" key="1">
    <source>
        <dbReference type="ARBA" id="ARBA00022737"/>
    </source>
</evidence>
<dbReference type="PANTHER" id="PTHR44943:SF8">
    <property type="entry name" value="TPR REPEAT-CONTAINING PROTEIN MJ0263"/>
    <property type="match status" value="1"/>
</dbReference>
<reference evidence="6 7" key="1">
    <citation type="submission" date="2019-06" db="EMBL/GenBank/DDBJ databases">
        <title>Persicimonas caeni gen. nov., sp. nov., a predatory bacterium isolated from solar saltern.</title>
        <authorList>
            <person name="Wang S."/>
        </authorList>
    </citation>
    <scope>NUCLEOTIDE SEQUENCE [LARGE SCALE GENOMIC DNA]</scope>
    <source>
        <strain evidence="6 7">YN101</strain>
    </source>
</reference>
<keyword evidence="4" id="KW-0175">Coiled coil</keyword>
<evidence type="ECO:0000256" key="4">
    <source>
        <dbReference type="SAM" id="Coils"/>
    </source>
</evidence>
<keyword evidence="2 3" id="KW-0802">TPR repeat</keyword>
<proteinExistence type="predicted"/>
<feature type="region of interest" description="Disordered" evidence="5">
    <location>
        <begin position="15"/>
        <end position="47"/>
    </location>
</feature>
<feature type="compositionally biased region" description="Polar residues" evidence="5">
    <location>
        <begin position="19"/>
        <end position="31"/>
    </location>
</feature>
<dbReference type="SUPFAM" id="SSF48452">
    <property type="entry name" value="TPR-like"/>
    <property type="match status" value="3"/>
</dbReference>
<feature type="repeat" description="TPR" evidence="3">
    <location>
        <begin position="297"/>
        <end position="330"/>
    </location>
</feature>
<keyword evidence="7" id="KW-1185">Reference proteome</keyword>
<evidence type="ECO:0000256" key="2">
    <source>
        <dbReference type="ARBA" id="ARBA00022803"/>
    </source>
</evidence>
<dbReference type="AlphaFoldDB" id="A0A4Y6PQC1"/>
<dbReference type="InterPro" id="IPR051685">
    <property type="entry name" value="Ycf3/AcsC/BcsC/TPR_MFPF"/>
</dbReference>
<feature type="repeat" description="TPR" evidence="3">
    <location>
        <begin position="548"/>
        <end position="581"/>
    </location>
</feature>